<dbReference type="Gene3D" id="3.40.50.300">
    <property type="entry name" value="P-loop containing nucleotide triphosphate hydrolases"/>
    <property type="match status" value="1"/>
</dbReference>
<sequence>MAETIISYTAQPVLSLAIQKFGDFLNQKSTSLFGAEEEVKRLQAELKRMLCFLKDADQRQDQDERVRNWVAEIRDIAYDTEDVIDTFLLKVAGTGDGLQRYTKKITSIFFKPKLHSKILSIRNRIQDISAGMQIYGIKFVTEGQGPNSGSEMQQRFRRSYPHAEEGDIINARLLVVSIVGMGGLGKTTLARKVYNSVDVKRQFDLCAWVFVSQNCSTRDVVCSVLRKVGCSTDISVTEAELFEKCYEVLQGKRYLVVLDDIWSSRAWESLKYAFPNGVSGSKILFTTRNKEVASFADSNSSPIEPPFLTDEQGWLLLNSKAFAGDVNSLMGDNQQEFDKLGQEMVKKCGGLPLAIAVLGGLLATKKSLSEWEAVYRNINGQFKKLQQHPYGGVYGILTLSYYDLPYHLKPCFLYLSQFPEDCEIRKRQLLRLWIAEGFVPQLMEEGNETMEDVAEEYLKELVNRCMVQVSQVGFDGTGMKTFRFHDLMRDICVSKARDENFYGVIGLSDNRVW</sequence>
<feature type="domain" description="Disease resistance protein winged helix" evidence="6">
    <location>
        <begin position="418"/>
        <end position="491"/>
    </location>
</feature>
<reference evidence="7 8" key="1">
    <citation type="submission" date="2021-09" db="EMBL/GenBank/DDBJ databases">
        <title>Genomic insights and catalytic innovation underlie evolution of tropane alkaloids biosynthesis.</title>
        <authorList>
            <person name="Wang Y.-J."/>
            <person name="Tian T."/>
            <person name="Huang J.-P."/>
            <person name="Huang S.-X."/>
        </authorList>
    </citation>
    <scope>NUCLEOTIDE SEQUENCE [LARGE SCALE GENOMIC DNA]</scope>
    <source>
        <strain evidence="7">KIB-2018</strain>
        <tissue evidence="7">Leaf</tissue>
    </source>
</reference>
<protein>
    <submittedName>
        <fullName evidence="7">Uncharacterized protein</fullName>
    </submittedName>
</protein>
<dbReference type="InterPro" id="IPR002182">
    <property type="entry name" value="NB-ARC"/>
</dbReference>
<feature type="domain" description="Disease resistance N-terminal" evidence="5">
    <location>
        <begin position="13"/>
        <end position="94"/>
    </location>
</feature>
<evidence type="ECO:0000313" key="8">
    <source>
        <dbReference type="Proteomes" id="UP001159364"/>
    </source>
</evidence>
<gene>
    <name evidence="7" type="ORF">K2173_020426</name>
</gene>
<evidence type="ECO:0000259" key="4">
    <source>
        <dbReference type="Pfam" id="PF00931"/>
    </source>
</evidence>
<dbReference type="Pfam" id="PF18052">
    <property type="entry name" value="Rx_N"/>
    <property type="match status" value="1"/>
</dbReference>
<dbReference type="EMBL" id="JAIWQS010000005">
    <property type="protein sequence ID" value="KAJ8765910.1"/>
    <property type="molecule type" value="Genomic_DNA"/>
</dbReference>
<dbReference type="FunFam" id="1.10.8.430:FF:000003">
    <property type="entry name" value="Probable disease resistance protein At5g66910"/>
    <property type="match status" value="1"/>
</dbReference>
<evidence type="ECO:0000256" key="2">
    <source>
        <dbReference type="ARBA" id="ARBA00022741"/>
    </source>
</evidence>
<dbReference type="InterPro" id="IPR058922">
    <property type="entry name" value="WHD_DRP"/>
</dbReference>
<organism evidence="7 8">
    <name type="scientific">Erythroxylum novogranatense</name>
    <dbReference type="NCBI Taxonomy" id="1862640"/>
    <lineage>
        <taxon>Eukaryota</taxon>
        <taxon>Viridiplantae</taxon>
        <taxon>Streptophyta</taxon>
        <taxon>Embryophyta</taxon>
        <taxon>Tracheophyta</taxon>
        <taxon>Spermatophyta</taxon>
        <taxon>Magnoliopsida</taxon>
        <taxon>eudicotyledons</taxon>
        <taxon>Gunneridae</taxon>
        <taxon>Pentapetalae</taxon>
        <taxon>rosids</taxon>
        <taxon>fabids</taxon>
        <taxon>Malpighiales</taxon>
        <taxon>Erythroxylaceae</taxon>
        <taxon>Erythroxylum</taxon>
    </lineage>
</organism>
<dbReference type="SUPFAM" id="SSF52540">
    <property type="entry name" value="P-loop containing nucleoside triphosphate hydrolases"/>
    <property type="match status" value="1"/>
</dbReference>
<dbReference type="Pfam" id="PF23559">
    <property type="entry name" value="WHD_DRP"/>
    <property type="match status" value="1"/>
</dbReference>
<dbReference type="AlphaFoldDB" id="A0AAV8TGG9"/>
<dbReference type="GO" id="GO:0043531">
    <property type="term" value="F:ADP binding"/>
    <property type="evidence" value="ECO:0007669"/>
    <property type="project" value="InterPro"/>
</dbReference>
<dbReference type="InterPro" id="IPR038005">
    <property type="entry name" value="RX-like_CC"/>
</dbReference>
<dbReference type="InterPro" id="IPR027417">
    <property type="entry name" value="P-loop_NTPase"/>
</dbReference>
<keyword evidence="3" id="KW-0611">Plant defense</keyword>
<dbReference type="Pfam" id="PF00931">
    <property type="entry name" value="NB-ARC"/>
    <property type="match status" value="1"/>
</dbReference>
<dbReference type="Gene3D" id="1.10.8.430">
    <property type="entry name" value="Helical domain of apoptotic protease-activating factors"/>
    <property type="match status" value="1"/>
</dbReference>
<dbReference type="Proteomes" id="UP001159364">
    <property type="component" value="Linkage Group LG05"/>
</dbReference>
<evidence type="ECO:0000313" key="7">
    <source>
        <dbReference type="EMBL" id="KAJ8765910.1"/>
    </source>
</evidence>
<evidence type="ECO:0000256" key="3">
    <source>
        <dbReference type="ARBA" id="ARBA00022821"/>
    </source>
</evidence>
<keyword evidence="8" id="KW-1185">Reference proteome</keyword>
<dbReference type="PANTHER" id="PTHR23155">
    <property type="entry name" value="DISEASE RESISTANCE PROTEIN RP"/>
    <property type="match status" value="1"/>
</dbReference>
<dbReference type="InterPro" id="IPR044974">
    <property type="entry name" value="Disease_R_plants"/>
</dbReference>
<accession>A0AAV8TGG9</accession>
<dbReference type="FunFam" id="1.10.10.10:FF:000322">
    <property type="entry name" value="Probable disease resistance protein At1g63360"/>
    <property type="match status" value="1"/>
</dbReference>
<dbReference type="PRINTS" id="PR00364">
    <property type="entry name" value="DISEASERSIST"/>
</dbReference>
<dbReference type="InterPro" id="IPR041118">
    <property type="entry name" value="Rx_N"/>
</dbReference>
<dbReference type="FunFam" id="3.40.50.300:FF:001091">
    <property type="entry name" value="Probable disease resistance protein At1g61300"/>
    <property type="match status" value="1"/>
</dbReference>
<feature type="domain" description="NB-ARC" evidence="4">
    <location>
        <begin position="175"/>
        <end position="325"/>
    </location>
</feature>
<dbReference type="CDD" id="cd14798">
    <property type="entry name" value="RX-CC_like"/>
    <property type="match status" value="1"/>
</dbReference>
<evidence type="ECO:0000259" key="5">
    <source>
        <dbReference type="Pfam" id="PF18052"/>
    </source>
</evidence>
<dbReference type="InterPro" id="IPR042197">
    <property type="entry name" value="Apaf_helical"/>
</dbReference>
<proteinExistence type="predicted"/>
<dbReference type="GO" id="GO:0098542">
    <property type="term" value="P:defense response to other organism"/>
    <property type="evidence" value="ECO:0007669"/>
    <property type="project" value="TreeGrafter"/>
</dbReference>
<name>A0AAV8TGG9_9ROSI</name>
<comment type="caution">
    <text evidence="7">The sequence shown here is derived from an EMBL/GenBank/DDBJ whole genome shotgun (WGS) entry which is preliminary data.</text>
</comment>
<keyword evidence="2" id="KW-0547">Nucleotide-binding</keyword>
<dbReference type="PANTHER" id="PTHR23155:SF1193">
    <property type="entry name" value="DISEASE RESISTANCE PROTEIN RPP13-RELATED"/>
    <property type="match status" value="1"/>
</dbReference>
<dbReference type="Gene3D" id="1.20.5.4130">
    <property type="match status" value="1"/>
</dbReference>
<keyword evidence="1" id="KW-0677">Repeat</keyword>
<evidence type="ECO:0000259" key="6">
    <source>
        <dbReference type="Pfam" id="PF23559"/>
    </source>
</evidence>
<dbReference type="InterPro" id="IPR036388">
    <property type="entry name" value="WH-like_DNA-bd_sf"/>
</dbReference>
<dbReference type="Gene3D" id="1.10.10.10">
    <property type="entry name" value="Winged helix-like DNA-binding domain superfamily/Winged helix DNA-binding domain"/>
    <property type="match status" value="1"/>
</dbReference>
<evidence type="ECO:0000256" key="1">
    <source>
        <dbReference type="ARBA" id="ARBA00022737"/>
    </source>
</evidence>